<dbReference type="InterPro" id="IPR050965">
    <property type="entry name" value="UPF0336/Enoyl-CoA_hydratase"/>
</dbReference>
<proteinExistence type="predicted"/>
<name>A0A2T4Z867_9BACL</name>
<dbReference type="PANTHER" id="PTHR43437:SF3">
    <property type="entry name" value="HYDROXYACYL-THIOESTER DEHYDRATASE TYPE 2, MITOCHONDRIAL"/>
    <property type="match status" value="1"/>
</dbReference>
<dbReference type="GO" id="GO:0019171">
    <property type="term" value="F:(3R)-hydroxyacyl-[acyl-carrier-protein] dehydratase activity"/>
    <property type="evidence" value="ECO:0007669"/>
    <property type="project" value="TreeGrafter"/>
</dbReference>
<dbReference type="GO" id="GO:0006633">
    <property type="term" value="P:fatty acid biosynthetic process"/>
    <property type="evidence" value="ECO:0007669"/>
    <property type="project" value="TreeGrafter"/>
</dbReference>
<evidence type="ECO:0000313" key="1">
    <source>
        <dbReference type="EMBL" id="PTM58091.1"/>
    </source>
</evidence>
<reference evidence="1 2" key="1">
    <citation type="submission" date="2018-04" db="EMBL/GenBank/DDBJ databases">
        <title>Genomic Encyclopedia of Archaeal and Bacterial Type Strains, Phase II (KMG-II): from individual species to whole genera.</title>
        <authorList>
            <person name="Goeker M."/>
        </authorList>
    </citation>
    <scope>NUCLEOTIDE SEQUENCE [LARGE SCALE GENOMIC DNA]</scope>
    <source>
        <strain evidence="1 2">DSM 45169</strain>
    </source>
</reference>
<accession>A0A2T4Z867</accession>
<dbReference type="Proteomes" id="UP000241639">
    <property type="component" value="Unassembled WGS sequence"/>
</dbReference>
<dbReference type="AlphaFoldDB" id="A0A2T4Z867"/>
<dbReference type="PANTHER" id="PTHR43437">
    <property type="entry name" value="HYDROXYACYL-THIOESTER DEHYDRATASE TYPE 2, MITOCHONDRIAL-RELATED"/>
    <property type="match status" value="1"/>
</dbReference>
<sequence>MFSGKKRKAQVEWKDVNLGETDESIRQVDGRDVFLYLGVTEDTNPLYSQSGYAEQTPYGQVIVPPGLLLGWVYSRVSERLPGPGSRVIGQRITFPQTAHDGAKIRLQMEVMGKDDESRLLTLAIAGEDEEGRRVMEGELDVIGPPVMNDLFRDTYKNF</sequence>
<organism evidence="1 2">
    <name type="scientific">Desmospora activa DSM 45169</name>
    <dbReference type="NCBI Taxonomy" id="1121389"/>
    <lineage>
        <taxon>Bacteria</taxon>
        <taxon>Bacillati</taxon>
        <taxon>Bacillota</taxon>
        <taxon>Bacilli</taxon>
        <taxon>Bacillales</taxon>
        <taxon>Thermoactinomycetaceae</taxon>
        <taxon>Desmospora</taxon>
    </lineage>
</organism>
<keyword evidence="2" id="KW-1185">Reference proteome</keyword>
<evidence type="ECO:0000313" key="2">
    <source>
        <dbReference type="Proteomes" id="UP000241639"/>
    </source>
</evidence>
<protein>
    <submittedName>
        <fullName evidence="1">Acyl dehydratase</fullName>
    </submittedName>
</protein>
<dbReference type="RefSeq" id="WP_107724942.1">
    <property type="nucleotide sequence ID" value="NZ_PZZP01000001.1"/>
</dbReference>
<dbReference type="Gene3D" id="3.10.129.10">
    <property type="entry name" value="Hotdog Thioesterase"/>
    <property type="match status" value="1"/>
</dbReference>
<comment type="caution">
    <text evidence="1">The sequence shown here is derived from an EMBL/GenBank/DDBJ whole genome shotgun (WGS) entry which is preliminary data.</text>
</comment>
<dbReference type="SUPFAM" id="SSF54637">
    <property type="entry name" value="Thioesterase/thiol ester dehydrase-isomerase"/>
    <property type="match status" value="1"/>
</dbReference>
<dbReference type="EMBL" id="PZZP01000001">
    <property type="protein sequence ID" value="PTM58091.1"/>
    <property type="molecule type" value="Genomic_DNA"/>
</dbReference>
<gene>
    <name evidence="1" type="ORF">C8J48_0663</name>
</gene>
<dbReference type="OrthoDB" id="2691304at2"/>
<dbReference type="InterPro" id="IPR029069">
    <property type="entry name" value="HotDog_dom_sf"/>
</dbReference>